<proteinExistence type="predicted"/>
<dbReference type="AlphaFoldDB" id="A0A0E9TNI3"/>
<reference evidence="1" key="1">
    <citation type="submission" date="2014-11" db="EMBL/GenBank/DDBJ databases">
        <authorList>
            <person name="Amaro Gonzalez C."/>
        </authorList>
    </citation>
    <scope>NUCLEOTIDE SEQUENCE</scope>
</reference>
<dbReference type="EMBL" id="GBXM01053550">
    <property type="protein sequence ID" value="JAH55027.1"/>
    <property type="molecule type" value="Transcribed_RNA"/>
</dbReference>
<organism evidence="1">
    <name type="scientific">Anguilla anguilla</name>
    <name type="common">European freshwater eel</name>
    <name type="synonym">Muraena anguilla</name>
    <dbReference type="NCBI Taxonomy" id="7936"/>
    <lineage>
        <taxon>Eukaryota</taxon>
        <taxon>Metazoa</taxon>
        <taxon>Chordata</taxon>
        <taxon>Craniata</taxon>
        <taxon>Vertebrata</taxon>
        <taxon>Euteleostomi</taxon>
        <taxon>Actinopterygii</taxon>
        <taxon>Neopterygii</taxon>
        <taxon>Teleostei</taxon>
        <taxon>Anguilliformes</taxon>
        <taxon>Anguillidae</taxon>
        <taxon>Anguilla</taxon>
    </lineage>
</organism>
<evidence type="ECO:0000313" key="1">
    <source>
        <dbReference type="EMBL" id="JAH55027.1"/>
    </source>
</evidence>
<sequence>MFKKFLGREGGRLIWLCHHMVEPVAVDSMQYFSSVLRNRLIVHGHRVVRLHGKLVLTQHSVIFQYLI</sequence>
<protein>
    <submittedName>
        <fullName evidence="1">Uncharacterized protein</fullName>
    </submittedName>
</protein>
<accession>A0A0E9TNI3</accession>
<reference evidence="1" key="2">
    <citation type="journal article" date="2015" name="Fish Shellfish Immunol.">
        <title>Early steps in the European eel (Anguilla anguilla)-Vibrio vulnificus interaction in the gills: Role of the RtxA13 toxin.</title>
        <authorList>
            <person name="Callol A."/>
            <person name="Pajuelo D."/>
            <person name="Ebbesson L."/>
            <person name="Teles M."/>
            <person name="MacKenzie S."/>
            <person name="Amaro C."/>
        </authorList>
    </citation>
    <scope>NUCLEOTIDE SEQUENCE</scope>
</reference>
<name>A0A0E9TNI3_ANGAN</name>